<feature type="coiled-coil region" evidence="6">
    <location>
        <begin position="867"/>
        <end position="922"/>
    </location>
</feature>
<evidence type="ECO:0000313" key="9">
    <source>
        <dbReference type="Proteomes" id="UP001623660"/>
    </source>
</evidence>
<evidence type="ECO:0000313" key="8">
    <source>
        <dbReference type="EMBL" id="MFL0195938.1"/>
    </source>
</evidence>
<dbReference type="Pfam" id="PF02463">
    <property type="entry name" value="SMC_N"/>
    <property type="match status" value="2"/>
</dbReference>
<dbReference type="NCBIfam" id="TIGR02168">
    <property type="entry name" value="SMC_prok_B"/>
    <property type="match status" value="1"/>
</dbReference>
<dbReference type="PANTHER" id="PTHR43977">
    <property type="entry name" value="STRUCTURAL MAINTENANCE OF CHROMOSOMES PROTEIN 3"/>
    <property type="match status" value="1"/>
</dbReference>
<comment type="function">
    <text evidence="6">Required for chromosome condensation and partitioning.</text>
</comment>
<dbReference type="SUPFAM" id="SSF57997">
    <property type="entry name" value="Tropomyosin"/>
    <property type="match status" value="1"/>
</dbReference>
<name>A0ABW8SL69_9CLOT</name>
<keyword evidence="5 6" id="KW-0238">DNA-binding</keyword>
<dbReference type="SUPFAM" id="SSF52540">
    <property type="entry name" value="P-loop containing nucleoside triphosphate hydrolases"/>
    <property type="match status" value="1"/>
</dbReference>
<comment type="domain">
    <text evidence="6">Contains large globular domains required for ATP hydrolysis at each terminus and a third globular domain forming a flexible hinge near the middle of the molecule. These domains are separated by coiled-coil structures.</text>
</comment>
<organism evidence="8 9">
    <name type="scientific">Candidatus Clostridium eludens</name>
    <dbReference type="NCBI Taxonomy" id="3381663"/>
    <lineage>
        <taxon>Bacteria</taxon>
        <taxon>Bacillati</taxon>
        <taxon>Bacillota</taxon>
        <taxon>Clostridia</taxon>
        <taxon>Eubacteriales</taxon>
        <taxon>Clostridiaceae</taxon>
        <taxon>Clostridium</taxon>
    </lineage>
</organism>
<dbReference type="SUPFAM" id="SSF75553">
    <property type="entry name" value="Smc hinge domain"/>
    <property type="match status" value="1"/>
</dbReference>
<dbReference type="Proteomes" id="UP001623660">
    <property type="component" value="Unassembled WGS sequence"/>
</dbReference>
<feature type="coiled-coil region" evidence="6">
    <location>
        <begin position="685"/>
        <end position="831"/>
    </location>
</feature>
<keyword evidence="3 6" id="KW-0067">ATP-binding</keyword>
<comment type="similarity">
    <text evidence="6">Belongs to the SMC family.</text>
</comment>
<evidence type="ECO:0000256" key="2">
    <source>
        <dbReference type="ARBA" id="ARBA00022741"/>
    </source>
</evidence>
<keyword evidence="2 6" id="KW-0547">Nucleotide-binding</keyword>
<evidence type="ECO:0000256" key="3">
    <source>
        <dbReference type="ARBA" id="ARBA00022840"/>
    </source>
</evidence>
<accession>A0ABW8SL69</accession>
<comment type="caution">
    <text evidence="8">The sequence shown here is derived from an EMBL/GenBank/DDBJ whole genome shotgun (WGS) entry which is preliminary data.</text>
</comment>
<dbReference type="Gene3D" id="1.20.1060.20">
    <property type="match status" value="1"/>
</dbReference>
<evidence type="ECO:0000259" key="7">
    <source>
        <dbReference type="SMART" id="SM00968"/>
    </source>
</evidence>
<comment type="subcellular location">
    <subcellularLocation>
        <location evidence="6">Cytoplasm</location>
    </subcellularLocation>
</comment>
<dbReference type="CDD" id="cd03278">
    <property type="entry name" value="ABC_SMC_barmotin"/>
    <property type="match status" value="1"/>
</dbReference>
<dbReference type="HAMAP" id="MF_01894">
    <property type="entry name" value="Smc_prok"/>
    <property type="match status" value="1"/>
</dbReference>
<dbReference type="Pfam" id="PF06470">
    <property type="entry name" value="SMC_hinge"/>
    <property type="match status" value="1"/>
</dbReference>
<dbReference type="SMART" id="SM00968">
    <property type="entry name" value="SMC_hinge"/>
    <property type="match status" value="1"/>
</dbReference>
<dbReference type="InterPro" id="IPR036277">
    <property type="entry name" value="SMC_hinge_sf"/>
</dbReference>
<dbReference type="Gene3D" id="3.30.70.1620">
    <property type="match status" value="1"/>
</dbReference>
<evidence type="ECO:0000256" key="1">
    <source>
        <dbReference type="ARBA" id="ARBA00022490"/>
    </source>
</evidence>
<dbReference type="PIRSF" id="PIRSF005719">
    <property type="entry name" value="SMC"/>
    <property type="match status" value="1"/>
</dbReference>
<comment type="subunit">
    <text evidence="6">Homodimer.</text>
</comment>
<proteinExistence type="inferred from homology"/>
<protein>
    <recommendedName>
        <fullName evidence="6">Chromosome partition protein Smc</fullName>
    </recommendedName>
</protein>
<gene>
    <name evidence="6 8" type="primary">smc</name>
    <name evidence="8" type="ORF">ACJDU8_10230</name>
</gene>
<dbReference type="InterPro" id="IPR024704">
    <property type="entry name" value="SMC"/>
</dbReference>
<evidence type="ECO:0000256" key="4">
    <source>
        <dbReference type="ARBA" id="ARBA00023054"/>
    </source>
</evidence>
<dbReference type="InterPro" id="IPR010935">
    <property type="entry name" value="SMC_hinge"/>
</dbReference>
<keyword evidence="9" id="KW-1185">Reference proteome</keyword>
<keyword evidence="4 6" id="KW-0175">Coiled coil</keyword>
<dbReference type="InterPro" id="IPR027417">
    <property type="entry name" value="P-loop_NTPase"/>
</dbReference>
<dbReference type="InterPro" id="IPR003395">
    <property type="entry name" value="RecF/RecN/SMC_N"/>
</dbReference>
<dbReference type="EMBL" id="JBJHZX010000013">
    <property type="protein sequence ID" value="MFL0195938.1"/>
    <property type="molecule type" value="Genomic_DNA"/>
</dbReference>
<feature type="coiled-coil region" evidence="6">
    <location>
        <begin position="465"/>
        <end position="492"/>
    </location>
</feature>
<feature type="domain" description="SMC hinge" evidence="7">
    <location>
        <begin position="526"/>
        <end position="643"/>
    </location>
</feature>
<keyword evidence="1 6" id="KW-0963">Cytoplasm</keyword>
<feature type="binding site" evidence="6">
    <location>
        <begin position="32"/>
        <end position="39"/>
    </location>
    <ligand>
        <name>ATP</name>
        <dbReference type="ChEBI" id="CHEBI:30616"/>
    </ligand>
</feature>
<evidence type="ECO:0000256" key="5">
    <source>
        <dbReference type="ARBA" id="ARBA00023125"/>
    </source>
</evidence>
<evidence type="ECO:0000256" key="6">
    <source>
        <dbReference type="HAMAP-Rule" id="MF_01894"/>
    </source>
</evidence>
<sequence>MFLKAIEIKGFKSFADKTELIFTGGITSIVGPNGSGKSNISDAVRWVLGEQSVKNLRGGKMEDVIFAGTQFRKSLGLCQVSLTLDNEDKKLSLEYSNITVSRRLYRSGESEYYINNVQCRLKDIHELFMDTGIGREGYSIIGQGRIDALLSGKQEDRRLVLEEAAGIVKFKWRRGEAEKKLQNTEVNLIRIEDILKTYEERLKPLEQENKKASEFLRLSEELKEKEITILVHSLKKVQYKVDKLEKSIKDITNSNAELNEELAKLKYNINSYNAQIENINGKNAKYKENYYDKKEKIQQTENEIRLLKQKIEDLKGNVKRNYLELKQMEYDKDKKLEKVNLQNQNLLKLESKEKEVTSSILDYENSIKKIEYNISGKENLYKKLKDDKIKYFNHISNLKNNIVSIKKDIESMLERVKNIQGSCESYNKCIETNSVNKEKLLIRISDIKNHISSNEKKIDENNKEILKLNNIFQGKERELQKLSGEYNRLEANYTMLVNFHKHYEGYNRAVKILMERIKSHKLDIPEKSCFLVGEVISLHEKFETCIEISLGNNISSVITKDEIVAKTLIEYLKKNNIGRATFLPISTVKGRRTLNVRRFEKIKGYIGVASELVSYNEEFKDVLNYILGRTIICENIDNAFQIAKLGEYSFRIVTLSGDVVNSGGAITGGSLEKRSSNIIGRKREIEETLAKIKNITQTLTVLNENIKKCKEDMNILDKENVTLKEEVYLKNIELTKLQQENNTLEKETKKLIENKKIANKEIYVINENKKLSLKKLKEEEEKLNNYCKDELENNGYILKIEEELKDSREHITNFKEELMNLKVKKAQISESILNGKSESARLTSEIEETDAKKHTVDEEIKICEKNIHKNQLDINLNEEEIKDLKQKIEISQRDIEESNLMIIKLKQKINNSNEQIEILNLSINKKETSLHKIQLTLTRLISQKDNIHLKLQEDIKITYDEAMQYDREIENLEEYNSEIVRLKNSISRLGIVNLGAIEEYKNLEEKVAFLHAQKGDLVKSKQELKKVIDAMTEKMKGVFKENFSKLKINFNYTFRELFKGGSADLILTKGDELTGNIDIAVQPPGKKLKNINLMSGGEKGLSAIALLFAILKIKPTPFCILDEIEASLDDANVLRYAQFLKRFSKDTQFIVITHRKGTMEVSDILYGVTMEEKGVSKIVSLKLKQSS</sequence>
<dbReference type="InterPro" id="IPR011890">
    <property type="entry name" value="SMC_prok"/>
</dbReference>
<dbReference type="Gene3D" id="3.40.50.300">
    <property type="entry name" value="P-loop containing nucleotide triphosphate hydrolases"/>
    <property type="match status" value="2"/>
</dbReference>
<feature type="coiled-coil region" evidence="6">
    <location>
        <begin position="367"/>
        <end position="415"/>
    </location>
</feature>
<reference evidence="8 9" key="1">
    <citation type="submission" date="2024-11" db="EMBL/GenBank/DDBJ databases">
        <authorList>
            <person name="Heng Y.C."/>
            <person name="Lim A.C.H."/>
            <person name="Lee J.K.Y."/>
            <person name="Kittelmann S."/>
        </authorList>
    </citation>
    <scope>NUCLEOTIDE SEQUENCE [LARGE SCALE GENOMIC DNA]</scope>
    <source>
        <strain evidence="8 9">WILCCON 0269</strain>
    </source>
</reference>
<feature type="coiled-coil region" evidence="6">
    <location>
        <begin position="181"/>
        <end position="317"/>
    </location>
</feature>
<dbReference type="RefSeq" id="WP_406792052.1">
    <property type="nucleotide sequence ID" value="NZ_JBJHZX010000013.1"/>
</dbReference>